<evidence type="ECO:0000259" key="2">
    <source>
        <dbReference type="PROSITE" id="PS51695"/>
    </source>
</evidence>
<evidence type="ECO:0000313" key="4">
    <source>
        <dbReference type="Proteomes" id="UP001589810"/>
    </source>
</evidence>
<evidence type="ECO:0000313" key="3">
    <source>
        <dbReference type="EMBL" id="MFC0541625.1"/>
    </source>
</evidence>
<name>A0ABV6MMU3_9PSEU</name>
<organism evidence="3 4">
    <name type="scientific">Kutzneria chonburiensis</name>
    <dbReference type="NCBI Taxonomy" id="1483604"/>
    <lineage>
        <taxon>Bacteria</taxon>
        <taxon>Bacillati</taxon>
        <taxon>Actinomycetota</taxon>
        <taxon>Actinomycetes</taxon>
        <taxon>Pseudonocardiales</taxon>
        <taxon>Pseudonocardiaceae</taxon>
        <taxon>Kutzneria</taxon>
    </lineage>
</organism>
<comment type="caution">
    <text evidence="3">The sequence shown here is derived from an EMBL/GenBank/DDBJ whole genome shotgun (WGS) entry which is preliminary data.</text>
</comment>
<dbReference type="PANTHER" id="PTHR14218:SF15">
    <property type="entry name" value="TRIPEPTIDYL-PEPTIDASE 1"/>
    <property type="match status" value="1"/>
</dbReference>
<evidence type="ECO:0000256" key="1">
    <source>
        <dbReference type="SAM" id="SignalP"/>
    </source>
</evidence>
<keyword evidence="4" id="KW-1185">Reference proteome</keyword>
<dbReference type="InterPro" id="IPR030400">
    <property type="entry name" value="Sedolisin_dom"/>
</dbReference>
<dbReference type="RefSeq" id="WP_273942346.1">
    <property type="nucleotide sequence ID" value="NZ_CP097263.1"/>
</dbReference>
<dbReference type="Pfam" id="PF00082">
    <property type="entry name" value="Peptidase_S8"/>
    <property type="match status" value="1"/>
</dbReference>
<feature type="chain" id="PRO_5045101255" evidence="1">
    <location>
        <begin position="31"/>
        <end position="478"/>
    </location>
</feature>
<dbReference type="Proteomes" id="UP001589810">
    <property type="component" value="Unassembled WGS sequence"/>
</dbReference>
<keyword evidence="1" id="KW-0732">Signal</keyword>
<dbReference type="EMBL" id="JBHLUD010000002">
    <property type="protein sequence ID" value="MFC0541625.1"/>
    <property type="molecule type" value="Genomic_DNA"/>
</dbReference>
<feature type="domain" description="Peptidase S53" evidence="2">
    <location>
        <begin position="86"/>
        <end position="475"/>
    </location>
</feature>
<sequence length="478" mass="49673">MALRPVRWLAAATVVATGALSLVVGTTAGALTTAATTATAATAATTATAAAPATAPHPFHSDPSNGKALATPPTTSFCLANFGIHCYQPFQLTKAYNLAALHDHGIDGRGKTIVIVDAFGSPTIAHDLQVFDQTFGLPDPPSFTVRQDAGPVPPFDPTNSDMAGWAFETTLDVEWAHVFAPGAKILLEATPVSETEGVQGFPEIVKAENYAIDHHLGDVISQSFGATEQTFPNNGAIMSLRSAFLNAANHNVTVLASSGDDGATDFQLNLTDLYTMRVNSWPSADPLVTSIGGTMLTLDDNGNRTQPDVVWNDLNSVGGGAGGGGQSSVFPRPNFQNDVRSVTGNHRGTPDISLSAAVDGAVVVYYTFDPTRVGYHLVGGTSEASPEFAGVVAMADQLAGHDLGNINNRLYLLSHARNLTGEVDVTQGNNTFGPFTNSDGTTHTVVGFDAGPGYDLASGNGTIDAAKFVPALAFTPNF</sequence>
<dbReference type="SUPFAM" id="SSF52743">
    <property type="entry name" value="Subtilisin-like"/>
    <property type="match status" value="1"/>
</dbReference>
<dbReference type="CDD" id="cd04056">
    <property type="entry name" value="Peptidases_S53"/>
    <property type="match status" value="1"/>
</dbReference>
<accession>A0ABV6MMU3</accession>
<dbReference type="InterPro" id="IPR000209">
    <property type="entry name" value="Peptidase_S8/S53_dom"/>
</dbReference>
<dbReference type="InterPro" id="IPR050819">
    <property type="entry name" value="Tripeptidyl-peptidase_I"/>
</dbReference>
<dbReference type="PROSITE" id="PS51695">
    <property type="entry name" value="SEDOLISIN"/>
    <property type="match status" value="1"/>
</dbReference>
<proteinExistence type="predicted"/>
<feature type="signal peptide" evidence="1">
    <location>
        <begin position="1"/>
        <end position="30"/>
    </location>
</feature>
<reference evidence="3 4" key="1">
    <citation type="submission" date="2024-09" db="EMBL/GenBank/DDBJ databases">
        <authorList>
            <person name="Sun Q."/>
            <person name="Mori K."/>
        </authorList>
    </citation>
    <scope>NUCLEOTIDE SEQUENCE [LARGE SCALE GENOMIC DNA]</scope>
    <source>
        <strain evidence="3 4">TBRC 1432</strain>
    </source>
</reference>
<protein>
    <submittedName>
        <fullName evidence="3">S8 family serine peptidase</fullName>
    </submittedName>
</protein>
<dbReference type="Gene3D" id="3.40.50.200">
    <property type="entry name" value="Peptidase S8/S53 domain"/>
    <property type="match status" value="1"/>
</dbReference>
<dbReference type="InterPro" id="IPR036852">
    <property type="entry name" value="Peptidase_S8/S53_dom_sf"/>
</dbReference>
<dbReference type="PANTHER" id="PTHR14218">
    <property type="entry name" value="PROTEASE S8 TRIPEPTIDYL PEPTIDASE I CLN2"/>
    <property type="match status" value="1"/>
</dbReference>
<gene>
    <name evidence="3" type="ORF">ACFFH7_09040</name>
</gene>